<proteinExistence type="inferred from homology"/>
<keyword evidence="9" id="KW-0520">NAD</keyword>
<keyword evidence="8" id="KW-0560">Oxidoreductase</keyword>
<dbReference type="Gene3D" id="3.50.50.60">
    <property type="entry name" value="FAD/NAD(P)-binding domain"/>
    <property type="match status" value="2"/>
</dbReference>
<dbReference type="Proteomes" id="UP001152798">
    <property type="component" value="Chromosome 2"/>
</dbReference>
<dbReference type="PANTHER" id="PTHR43557">
    <property type="entry name" value="APOPTOSIS-INDUCING FACTOR 1"/>
    <property type="match status" value="1"/>
</dbReference>
<dbReference type="GO" id="GO:0016174">
    <property type="term" value="F:NAD(P)H oxidase H2O2-forming activity"/>
    <property type="evidence" value="ECO:0007669"/>
    <property type="project" value="TreeGrafter"/>
</dbReference>
<evidence type="ECO:0000256" key="8">
    <source>
        <dbReference type="ARBA" id="ARBA00023002"/>
    </source>
</evidence>
<evidence type="ECO:0000256" key="3">
    <source>
        <dbReference type="ARBA" id="ARBA00006442"/>
    </source>
</evidence>
<evidence type="ECO:0000256" key="11">
    <source>
        <dbReference type="ARBA" id="ARBA00047786"/>
    </source>
</evidence>
<accession>A0A9P0EEL4</accession>
<comment type="similarity">
    <text evidence="3">Belongs to the FAD-dependent oxidoreductase family.</text>
</comment>
<evidence type="ECO:0008006" key="16">
    <source>
        <dbReference type="Google" id="ProtNLM"/>
    </source>
</evidence>
<dbReference type="InterPro" id="IPR036188">
    <property type="entry name" value="FAD/NAD-bd_sf"/>
</dbReference>
<evidence type="ECO:0000256" key="2">
    <source>
        <dbReference type="ARBA" id="ARBA00004173"/>
    </source>
</evidence>
<comment type="catalytic activity">
    <reaction evidence="11">
        <text>A + NADH + H(+) = AH2 + NAD(+)</text>
        <dbReference type="Rhea" id="RHEA:11356"/>
        <dbReference type="ChEBI" id="CHEBI:13193"/>
        <dbReference type="ChEBI" id="CHEBI:15378"/>
        <dbReference type="ChEBI" id="CHEBI:17499"/>
        <dbReference type="ChEBI" id="CHEBI:57540"/>
        <dbReference type="ChEBI" id="CHEBI:57945"/>
    </reaction>
</comment>
<keyword evidence="15" id="KW-1185">Reference proteome</keyword>
<evidence type="ECO:0000256" key="6">
    <source>
        <dbReference type="ARBA" id="ARBA00022827"/>
    </source>
</evidence>
<name>A0A9P0EEL4_NEZVI</name>
<dbReference type="SUPFAM" id="SSF55424">
    <property type="entry name" value="FAD/NAD-linked reductases, dimerisation (C-terminal) domain"/>
    <property type="match status" value="1"/>
</dbReference>
<dbReference type="GO" id="GO:0071949">
    <property type="term" value="F:FAD binding"/>
    <property type="evidence" value="ECO:0007669"/>
    <property type="project" value="TreeGrafter"/>
</dbReference>
<dbReference type="InterPro" id="IPR050446">
    <property type="entry name" value="FAD-oxidoreductase/Apoptosis"/>
</dbReference>
<dbReference type="GO" id="GO:0046983">
    <property type="term" value="F:protein dimerization activity"/>
    <property type="evidence" value="ECO:0007669"/>
    <property type="project" value="InterPro"/>
</dbReference>
<comment type="cofactor">
    <cofactor evidence="1">
        <name>FAD</name>
        <dbReference type="ChEBI" id="CHEBI:57692"/>
    </cofactor>
</comment>
<keyword evidence="6" id="KW-0274">FAD</keyword>
<dbReference type="InterPro" id="IPR023753">
    <property type="entry name" value="FAD/NAD-binding_dom"/>
</dbReference>
<evidence type="ECO:0000256" key="10">
    <source>
        <dbReference type="ARBA" id="ARBA00023128"/>
    </source>
</evidence>
<evidence type="ECO:0000256" key="5">
    <source>
        <dbReference type="ARBA" id="ARBA00022703"/>
    </source>
</evidence>
<dbReference type="Pfam" id="PF07992">
    <property type="entry name" value="Pyr_redox_2"/>
    <property type="match status" value="1"/>
</dbReference>
<keyword evidence="4" id="KW-0285">Flavoprotein</keyword>
<dbReference type="PRINTS" id="PR00411">
    <property type="entry name" value="PNDRDTASEI"/>
</dbReference>
<evidence type="ECO:0000256" key="9">
    <source>
        <dbReference type="ARBA" id="ARBA00023027"/>
    </source>
</evidence>
<reference evidence="14" key="1">
    <citation type="submission" date="2022-01" db="EMBL/GenBank/DDBJ databases">
        <authorList>
            <person name="King R."/>
        </authorList>
    </citation>
    <scope>NUCLEOTIDE SEQUENCE</scope>
</reference>
<feature type="domain" description="FAD/NAD(P)-binding" evidence="12">
    <location>
        <begin position="169"/>
        <end position="495"/>
    </location>
</feature>
<dbReference type="EMBL" id="OV725078">
    <property type="protein sequence ID" value="CAH1393687.1"/>
    <property type="molecule type" value="Genomic_DNA"/>
</dbReference>
<evidence type="ECO:0000313" key="14">
    <source>
        <dbReference type="EMBL" id="CAH1393687.1"/>
    </source>
</evidence>
<dbReference type="GO" id="GO:0033108">
    <property type="term" value="P:mitochondrial respiratory chain complex assembly"/>
    <property type="evidence" value="ECO:0007669"/>
    <property type="project" value="TreeGrafter"/>
</dbReference>
<evidence type="ECO:0000259" key="12">
    <source>
        <dbReference type="Pfam" id="PF07992"/>
    </source>
</evidence>
<dbReference type="SUPFAM" id="SSF51905">
    <property type="entry name" value="FAD/NAD(P)-binding domain"/>
    <property type="match status" value="1"/>
</dbReference>
<dbReference type="InterPro" id="IPR029324">
    <property type="entry name" value="AIF_C"/>
</dbReference>
<dbReference type="SMART" id="SM01353">
    <property type="entry name" value="AIF_C"/>
    <property type="match status" value="1"/>
</dbReference>
<dbReference type="OrthoDB" id="6029at2759"/>
<organism evidence="14 15">
    <name type="scientific">Nezara viridula</name>
    <name type="common">Southern green stink bug</name>
    <name type="synonym">Cimex viridulus</name>
    <dbReference type="NCBI Taxonomy" id="85310"/>
    <lineage>
        <taxon>Eukaryota</taxon>
        <taxon>Metazoa</taxon>
        <taxon>Ecdysozoa</taxon>
        <taxon>Arthropoda</taxon>
        <taxon>Hexapoda</taxon>
        <taxon>Insecta</taxon>
        <taxon>Pterygota</taxon>
        <taxon>Neoptera</taxon>
        <taxon>Paraneoptera</taxon>
        <taxon>Hemiptera</taxon>
        <taxon>Heteroptera</taxon>
        <taxon>Panheteroptera</taxon>
        <taxon>Pentatomomorpha</taxon>
        <taxon>Pentatomoidea</taxon>
        <taxon>Pentatomidae</taxon>
        <taxon>Pentatominae</taxon>
        <taxon>Nezara</taxon>
    </lineage>
</organism>
<keyword evidence="7" id="KW-0809">Transit peptide</keyword>
<evidence type="ECO:0000256" key="4">
    <source>
        <dbReference type="ARBA" id="ARBA00022630"/>
    </source>
</evidence>
<dbReference type="GO" id="GO:0005739">
    <property type="term" value="C:mitochondrion"/>
    <property type="evidence" value="ECO:0007669"/>
    <property type="project" value="UniProtKB-SubCell"/>
</dbReference>
<dbReference type="Gene3D" id="3.30.390.30">
    <property type="match status" value="1"/>
</dbReference>
<dbReference type="InterPro" id="IPR016156">
    <property type="entry name" value="FAD/NAD-linked_Rdtase_dimer_sf"/>
</dbReference>
<comment type="subcellular location">
    <subcellularLocation>
        <location evidence="2">Mitochondrion</location>
    </subcellularLocation>
</comment>
<sequence>MIYQKNPRMPCVLKILSSLNHIKREQEVRWKVIAKKIRWGKSNKESTFLKKSTFFPNSVKSNFQNSSSKYLPFKSYGFSTIKFLSTFQTPGHLSFPLRYYSQKASGRGGTPNKWIVAFILSGSAGVAVYKAFYHDQQEGYLGSDTPVTVNQKTLRFPSLPQDIPDEVPYLIVGGGTAAFAAFRAIKSSDPTAKVLVITNESHYPYMRPPLTKELIFNKSNEEGDGNFSFIQWNGKKRSVFFEPEEFYLNCEELSTSEYGGVAVARGWKVKQIEHTNKRAVIEGGKIIKYDKCLIATGSYPKHLSVFAKQDPDLLKKVLYYRYLDDFLQLENIMDDKTKTVAIIGGSFSGTELAGSLSKRGVKVVQIFKEENLLAKILPEYLAQLVTEKIKQGGVNIINNAEVVKAELVNNKVNMTTSDNQVITADHVIVAAGVVPNTKLAEGAGIEVDKTLGGYVANAEFEVRRDLYAAGDCVSYYDTKFGRRRIEHHDHAVLSGRIAGENMTGKGKTLKTQPMFWCDIVSELGFEAVGIVDSSLSTVAVGIQETNAETGELQTSEIVKKSNGSEPVDFNQGVVFYLKNKIVVGMVLWNLYNRVSIARRVLKSDVPFDDLSEVAKHFKFH</sequence>
<dbReference type="GO" id="GO:0006915">
    <property type="term" value="P:apoptotic process"/>
    <property type="evidence" value="ECO:0007669"/>
    <property type="project" value="UniProtKB-KW"/>
</dbReference>
<evidence type="ECO:0000313" key="15">
    <source>
        <dbReference type="Proteomes" id="UP001152798"/>
    </source>
</evidence>
<feature type="domain" description="Mitochondrial apoptosis-inducing factor C-terminal" evidence="13">
    <location>
        <begin position="498"/>
        <end position="557"/>
    </location>
</feature>
<keyword evidence="10" id="KW-0496">Mitochondrion</keyword>
<evidence type="ECO:0000256" key="1">
    <source>
        <dbReference type="ARBA" id="ARBA00001974"/>
    </source>
</evidence>
<evidence type="ECO:0000259" key="13">
    <source>
        <dbReference type="Pfam" id="PF14721"/>
    </source>
</evidence>
<gene>
    <name evidence="14" type="ORF">NEZAVI_LOCUS4315</name>
</gene>
<keyword evidence="5" id="KW-0053">Apoptosis</keyword>
<dbReference type="Pfam" id="PF14721">
    <property type="entry name" value="AIF_C"/>
    <property type="match status" value="1"/>
</dbReference>
<dbReference type="PANTHER" id="PTHR43557:SF4">
    <property type="entry name" value="APOPTOSIS-INDUCING FACTOR 1, MITOCHONDRIAL"/>
    <property type="match status" value="1"/>
</dbReference>
<evidence type="ECO:0000256" key="7">
    <source>
        <dbReference type="ARBA" id="ARBA00022946"/>
    </source>
</evidence>
<dbReference type="AlphaFoldDB" id="A0A9P0EEL4"/>
<protein>
    <recommendedName>
        <fullName evidence="16">Apoptosis-inducing factor 1, mitochondrial</fullName>
    </recommendedName>
</protein>
<dbReference type="PRINTS" id="PR00368">
    <property type="entry name" value="FADPNR"/>
</dbReference>